<reference evidence="1 2" key="1">
    <citation type="journal article" date="2016" name="BMC Genomics">
        <title>Type VI secretion systems of human gut Bacteroidales segregate into three genetic architectures, two of which are contained on mobile genetic elements.</title>
        <authorList>
            <person name="Coyne M.J."/>
            <person name="Roelofs K.G."/>
            <person name="Comstock L.E."/>
        </authorList>
    </citation>
    <scope>NUCLEOTIDE SEQUENCE [LARGE SCALE GENOMIC DNA]</scope>
    <source>
        <strain evidence="1 2">CL09T03C01</strain>
    </source>
</reference>
<proteinExistence type="predicted"/>
<dbReference type="RefSeq" id="WP_060386502.1">
    <property type="nucleotide sequence ID" value="NZ_JAQNVT010000023.1"/>
</dbReference>
<evidence type="ECO:0000313" key="1">
    <source>
        <dbReference type="EMBL" id="KWR52337.1"/>
    </source>
</evidence>
<evidence type="ECO:0000313" key="2">
    <source>
        <dbReference type="Proteomes" id="UP000056419"/>
    </source>
</evidence>
<keyword evidence="2" id="KW-1185">Reference proteome</keyword>
<evidence type="ECO:0008006" key="3">
    <source>
        <dbReference type="Google" id="ProtNLM"/>
    </source>
</evidence>
<dbReference type="STRING" id="46506.AA415_02924"/>
<dbReference type="EMBL" id="LRGC01000021">
    <property type="protein sequence ID" value="KWR52337.1"/>
    <property type="molecule type" value="Genomic_DNA"/>
</dbReference>
<comment type="caution">
    <text evidence="1">The sequence shown here is derived from an EMBL/GenBank/DDBJ whole genome shotgun (WGS) entry which is preliminary data.</text>
</comment>
<dbReference type="PATRIC" id="fig|46506.5.peg.3152"/>
<protein>
    <recommendedName>
        <fullName evidence="3">Phage tail protein</fullName>
    </recommendedName>
</protein>
<organism evidence="1 2">
    <name type="scientific">Bacteroides stercoris</name>
    <dbReference type="NCBI Taxonomy" id="46506"/>
    <lineage>
        <taxon>Bacteria</taxon>
        <taxon>Pseudomonadati</taxon>
        <taxon>Bacteroidota</taxon>
        <taxon>Bacteroidia</taxon>
        <taxon>Bacteroidales</taxon>
        <taxon>Bacteroidaceae</taxon>
        <taxon>Bacteroides</taxon>
    </lineage>
</organism>
<accession>A0A108T2V6</accession>
<dbReference type="AlphaFoldDB" id="A0A108T2V6"/>
<dbReference type="Proteomes" id="UP000056419">
    <property type="component" value="Unassembled WGS sequence"/>
</dbReference>
<gene>
    <name evidence="1" type="ORF">AA415_02924</name>
</gene>
<sequence>MEAIINNVAYSWSMIRISIPALDISEDSTIMQGVSEIKWNKVRKIENNYGIGGNAINRGFGNKTCTASITMDYNTVSQLRALAGSLMDLGEFDLIISFTNAYAGADWTAETVTLKGCIFNEDGMESKQDDTNIEKEYNLNPFDIITGEGTSSWL</sequence>
<name>A0A108T2V6_BACSE</name>